<dbReference type="Proteomes" id="UP000823561">
    <property type="component" value="Chromosome 18"/>
</dbReference>
<dbReference type="EMBL" id="JADWDJ010000018">
    <property type="protein sequence ID" value="KAG5266549.1"/>
    <property type="molecule type" value="Genomic_DNA"/>
</dbReference>
<gene>
    <name evidence="1" type="ORF">AALO_G00233390</name>
</gene>
<evidence type="ECO:0000313" key="2">
    <source>
        <dbReference type="Proteomes" id="UP000823561"/>
    </source>
</evidence>
<protein>
    <submittedName>
        <fullName evidence="1">Uncharacterized protein</fullName>
    </submittedName>
</protein>
<comment type="caution">
    <text evidence="1">The sequence shown here is derived from an EMBL/GenBank/DDBJ whole genome shotgun (WGS) entry which is preliminary data.</text>
</comment>
<reference evidence="1" key="1">
    <citation type="submission" date="2020-10" db="EMBL/GenBank/DDBJ databases">
        <title>Chromosome-scale genome assembly of the Allis shad, Alosa alosa.</title>
        <authorList>
            <person name="Margot Z."/>
            <person name="Christophe K."/>
            <person name="Cabau C."/>
            <person name="Louis A."/>
            <person name="Berthelot C."/>
            <person name="Parey E."/>
            <person name="Roest Crollius H."/>
            <person name="Montfort J."/>
            <person name="Robinson-Rechavi M."/>
            <person name="Bucao C."/>
            <person name="Bouchez O."/>
            <person name="Gislard M."/>
            <person name="Lluch J."/>
            <person name="Milhes M."/>
            <person name="Lampietro C."/>
            <person name="Lopez Roques C."/>
            <person name="Donnadieu C."/>
            <person name="Braasch I."/>
            <person name="Desvignes T."/>
            <person name="Postlethwait J."/>
            <person name="Bobe J."/>
            <person name="Guiguen Y."/>
        </authorList>
    </citation>
    <scope>NUCLEOTIDE SEQUENCE</scope>
    <source>
        <strain evidence="1">M-15738</strain>
        <tissue evidence="1">Blood</tissue>
    </source>
</reference>
<accession>A0AAV6FUP2</accession>
<organism evidence="1 2">
    <name type="scientific">Alosa alosa</name>
    <name type="common">allis shad</name>
    <dbReference type="NCBI Taxonomy" id="278164"/>
    <lineage>
        <taxon>Eukaryota</taxon>
        <taxon>Metazoa</taxon>
        <taxon>Chordata</taxon>
        <taxon>Craniata</taxon>
        <taxon>Vertebrata</taxon>
        <taxon>Euteleostomi</taxon>
        <taxon>Actinopterygii</taxon>
        <taxon>Neopterygii</taxon>
        <taxon>Teleostei</taxon>
        <taxon>Clupei</taxon>
        <taxon>Clupeiformes</taxon>
        <taxon>Clupeoidei</taxon>
        <taxon>Clupeidae</taxon>
        <taxon>Alosa</taxon>
    </lineage>
</organism>
<keyword evidence="2" id="KW-1185">Reference proteome</keyword>
<evidence type="ECO:0000313" key="1">
    <source>
        <dbReference type="EMBL" id="KAG5266549.1"/>
    </source>
</evidence>
<proteinExistence type="predicted"/>
<name>A0AAV6FUP2_9TELE</name>
<sequence>MQIPIASSEALPESLIPGARGLCWHWGGLRPWEIRGSENPGNGPCKRWPSAWRRRAGRRRRSERKTATLSSLKHLQGLWQEIYSQGETAPSQEICSTLNGSLCLSLPLSDQVAGCAFSSSHSLFLFPMHIPL</sequence>
<dbReference type="AlphaFoldDB" id="A0AAV6FUP2"/>